<keyword evidence="2" id="KW-0812">Transmembrane</keyword>
<sequence length="156" mass="16562">MPKLLSLACALATVSSATSFSLVHPTTSQQQTFVGQKRLTPSTSRRHRNSSSSLQMVDTNILMGGAVAVASFAFGIGLVVFTESAGERGGGLSEDMSTKITGMLMEDVEVSSVADVTSLTDQLAKALEDAGAIEGKDVELSEEEKKRKEEEMDDGW</sequence>
<evidence type="ECO:0000256" key="1">
    <source>
        <dbReference type="SAM" id="MobiDB-lite"/>
    </source>
</evidence>
<evidence type="ECO:0000256" key="3">
    <source>
        <dbReference type="SAM" id="SignalP"/>
    </source>
</evidence>
<feature type="signal peptide" evidence="3">
    <location>
        <begin position="1"/>
        <end position="19"/>
    </location>
</feature>
<feature type="compositionally biased region" description="Basic and acidic residues" evidence="1">
    <location>
        <begin position="134"/>
        <end position="150"/>
    </location>
</feature>
<keyword evidence="2" id="KW-0472">Membrane</keyword>
<protein>
    <submittedName>
        <fullName evidence="4">Uncharacterized protein</fullName>
    </submittedName>
</protein>
<organism evidence="4">
    <name type="scientific">Corethron hystrix</name>
    <dbReference type="NCBI Taxonomy" id="216773"/>
    <lineage>
        <taxon>Eukaryota</taxon>
        <taxon>Sar</taxon>
        <taxon>Stramenopiles</taxon>
        <taxon>Ochrophyta</taxon>
        <taxon>Bacillariophyta</taxon>
        <taxon>Coscinodiscophyceae</taxon>
        <taxon>Corethrophycidae</taxon>
        <taxon>Corethrales</taxon>
        <taxon>Corethraceae</taxon>
        <taxon>Corethron</taxon>
    </lineage>
</organism>
<evidence type="ECO:0000313" key="4">
    <source>
        <dbReference type="EMBL" id="CAD8878101.1"/>
    </source>
</evidence>
<name>A0A7S1B8H5_9STRA</name>
<keyword evidence="3" id="KW-0732">Signal</keyword>
<evidence type="ECO:0000256" key="2">
    <source>
        <dbReference type="SAM" id="Phobius"/>
    </source>
</evidence>
<dbReference type="EMBL" id="HBFR01007339">
    <property type="protein sequence ID" value="CAD8878101.1"/>
    <property type="molecule type" value="Transcribed_RNA"/>
</dbReference>
<feature type="transmembrane region" description="Helical" evidence="2">
    <location>
        <begin position="61"/>
        <end position="81"/>
    </location>
</feature>
<gene>
    <name evidence="4" type="ORF">CHYS00102_LOCUS5285</name>
</gene>
<dbReference type="AlphaFoldDB" id="A0A7S1B8H5"/>
<reference evidence="4" key="1">
    <citation type="submission" date="2021-01" db="EMBL/GenBank/DDBJ databases">
        <authorList>
            <person name="Corre E."/>
            <person name="Pelletier E."/>
            <person name="Niang G."/>
            <person name="Scheremetjew M."/>
            <person name="Finn R."/>
            <person name="Kale V."/>
            <person name="Holt S."/>
            <person name="Cochrane G."/>
            <person name="Meng A."/>
            <person name="Brown T."/>
            <person name="Cohen L."/>
        </authorList>
    </citation>
    <scope>NUCLEOTIDE SEQUENCE</scope>
    <source>
        <strain evidence="4">308</strain>
    </source>
</reference>
<feature type="chain" id="PRO_5031085245" evidence="3">
    <location>
        <begin position="20"/>
        <end position="156"/>
    </location>
</feature>
<feature type="region of interest" description="Disordered" evidence="1">
    <location>
        <begin position="134"/>
        <end position="156"/>
    </location>
</feature>
<proteinExistence type="predicted"/>
<accession>A0A7S1B8H5</accession>
<keyword evidence="2" id="KW-1133">Transmembrane helix</keyword>